<feature type="compositionally biased region" description="Low complexity" evidence="8">
    <location>
        <begin position="909"/>
        <end position="921"/>
    </location>
</feature>
<feature type="compositionally biased region" description="Acidic residues" evidence="8">
    <location>
        <begin position="1182"/>
        <end position="1196"/>
    </location>
</feature>
<evidence type="ECO:0000256" key="4">
    <source>
        <dbReference type="ARBA" id="ARBA00022618"/>
    </source>
</evidence>
<dbReference type="PANTHER" id="PTHR14418">
    <property type="entry name" value="CONDENSIN COMPLEX SUBUNIT 3-RELATED"/>
    <property type="match status" value="1"/>
</dbReference>
<dbReference type="EMBL" id="KX905139">
    <property type="protein sequence ID" value="ASK86675.1"/>
    <property type="molecule type" value="mRNA"/>
</dbReference>
<evidence type="ECO:0000256" key="6">
    <source>
        <dbReference type="ARBA" id="ARBA00023067"/>
    </source>
</evidence>
<feature type="region of interest" description="Disordered" evidence="8">
    <location>
        <begin position="1005"/>
        <end position="1227"/>
    </location>
</feature>
<feature type="compositionally biased region" description="Basic and acidic residues" evidence="8">
    <location>
        <begin position="1209"/>
        <end position="1227"/>
    </location>
</feature>
<accession>A0A3G1II78</accession>
<dbReference type="GO" id="GO:0005737">
    <property type="term" value="C:cytoplasm"/>
    <property type="evidence" value="ECO:0007669"/>
    <property type="project" value="TreeGrafter"/>
</dbReference>
<evidence type="ECO:0000256" key="8">
    <source>
        <dbReference type="SAM" id="MobiDB-lite"/>
    </source>
</evidence>
<dbReference type="SUPFAM" id="SSF48371">
    <property type="entry name" value="ARM repeat"/>
    <property type="match status" value="1"/>
</dbReference>
<evidence type="ECO:0000256" key="7">
    <source>
        <dbReference type="ARBA" id="ARBA00023306"/>
    </source>
</evidence>
<feature type="domain" description="Nuclear condensin complex subunit 3 C-terminal" evidence="9">
    <location>
        <begin position="538"/>
        <end position="848"/>
    </location>
</feature>
<evidence type="ECO:0000313" key="10">
    <source>
        <dbReference type="EMBL" id="ASK86675.1"/>
    </source>
</evidence>
<comment type="subcellular location">
    <subcellularLocation>
        <location evidence="1">Chromosome</location>
    </subcellularLocation>
</comment>
<name>A0A3G1II78_9ORTH</name>
<evidence type="ECO:0000256" key="3">
    <source>
        <dbReference type="ARBA" id="ARBA00022454"/>
    </source>
</evidence>
<sequence>MVSKTIVSELSVREVFNSAQFSTRNHQTLAKALIQKYNAEGETFCQEFLQCLKIILVQDEKSPVVERSVDFVATFCAAMNDDGEEEMNELLKIVFNFLLEYHEAKNQAVRYRICQMIDKIMNRLGQAELDVNICERITECMLQRLLDKVPSVRAEAVKALYRLQEPEDQDCPIIKAFLFHMGRDPSADVRANVVRIIALNQVTVPYIIKRILDIRETVRCAAYKTLSRINLRSFSIGQRELLLNQGLRDRFDKVKDCVVKELLNTWFTSTNKNFIEFLTVLDVETSTETCTLALNVLFEHQPLSEIINGVPVDSGTHLIPYDKLNPAVSFYWRSVAVHLHKNAGDDLEKMVPELTHYCSYIAGLMKSKERDQWEDHVKEFILKQLLEIVPIFDLSDEAGRANLRQLLLDLLLNDDVQVTLVPVIVTLLCNAIPDTFIRLQTLAEIVSEMHEPLTVVCSEMSVEEKRKMEIKKAELCVKLYEQREIQEEAVKRQDFMEAEAMKPEIQTLEKRIAELTSQPDVQTQEVRQVKNDPFTLTKCLTIVSEMMQSPDVTGLTPQLRSLLDNFVLNNLEVPDVEVLNARIRTLALYSLWDVELAKKYMNLFMFYFNLEVQENEEIYLTVIKAIFDLFVVHGINTFQVDTEIAEVRLKTSKKGAFKTNTSVLDCTNILDTTAAAAVSNGDFMIGNDSCRSLLSKLCGLLNSTAGEVRRVIAEGLCKLLLTGRIASSRILSHLLLVWFNPVTEHDPAVRQMLGCFLETFTSHVPEAAELLEEAFLPVLKVILDAPDDSPLAEVDENEVVSLLINIMKSRGQGNVHNSLAVRLCTEILKHPENYYNKVYLKTLVNLSLSLNDALREDLKNLAEQIRKVVLEKSLINYVKKFEQILERGPELQSKLTSGEVNGNMEHPQGGDLLSLSGGSDADMSEEEGKTVKKTKRTTVATTNKKKKTRKTQSSPLQVAIRDARRALSLDSEDGDFIAEREKDNECSLPVVHEEMLSGNQSKAFPEVFSPQEPQDDVEPDQPDDDDVNDSSKTSKTSRKKASQQQQRKTLESIDSDLNGQKASGRETRASRLKSLEAPISSVTKSQRGRGQGRKAAVNSTSVAMMSVPRKVRTRNAISEQTPQQKPPSPNPDESIAKSRPRRNVKVSVLQTFDDSTDESLATPDSNKKNVVISETSDSEFSCGDDDDDDGASDSDEFPMQRTTRSKKQSKVDKQLQKVQEKFKKLGK</sequence>
<keyword evidence="3" id="KW-0158">Chromosome</keyword>
<dbReference type="GO" id="GO:0000796">
    <property type="term" value="C:condensin complex"/>
    <property type="evidence" value="ECO:0007669"/>
    <property type="project" value="InterPro"/>
</dbReference>
<keyword evidence="7" id="KW-0131">Cell cycle</keyword>
<evidence type="ECO:0000256" key="2">
    <source>
        <dbReference type="ARBA" id="ARBA00006533"/>
    </source>
</evidence>
<evidence type="ECO:0000256" key="1">
    <source>
        <dbReference type="ARBA" id="ARBA00004286"/>
    </source>
</evidence>
<feature type="region of interest" description="Disordered" evidence="8">
    <location>
        <begin position="898"/>
        <end position="958"/>
    </location>
</feature>
<evidence type="ECO:0000259" key="9">
    <source>
        <dbReference type="Pfam" id="PF12719"/>
    </source>
</evidence>
<comment type="similarity">
    <text evidence="2">Belongs to the CND3 (condensin subunit 3) family.</text>
</comment>
<gene>
    <name evidence="10" type="primary">CAP-G</name>
</gene>
<dbReference type="InterPro" id="IPR016024">
    <property type="entry name" value="ARM-type_fold"/>
</dbReference>
<proteinExistence type="evidence at transcript level"/>
<dbReference type="InterPro" id="IPR011989">
    <property type="entry name" value="ARM-like"/>
</dbReference>
<organism evidence="10">
    <name type="scientific">Chorthippus mollis</name>
    <dbReference type="NCBI Taxonomy" id="294301"/>
    <lineage>
        <taxon>Eukaryota</taxon>
        <taxon>Metazoa</taxon>
        <taxon>Ecdysozoa</taxon>
        <taxon>Arthropoda</taxon>
        <taxon>Hexapoda</taxon>
        <taxon>Insecta</taxon>
        <taxon>Pterygota</taxon>
        <taxon>Neoptera</taxon>
        <taxon>Polyneoptera</taxon>
        <taxon>Orthoptera</taxon>
        <taxon>Caelifera</taxon>
        <taxon>Acrididea</taxon>
        <taxon>Acridomorpha</taxon>
        <taxon>Acridoidea</taxon>
        <taxon>Acrididae</taxon>
        <taxon>Gomphocerinae</taxon>
        <taxon>Chorthippus</taxon>
    </lineage>
</organism>
<dbReference type="GO" id="GO:0051301">
    <property type="term" value="P:cell division"/>
    <property type="evidence" value="ECO:0007669"/>
    <property type="project" value="UniProtKB-KW"/>
</dbReference>
<dbReference type="Pfam" id="PF12719">
    <property type="entry name" value="Cnd3"/>
    <property type="match status" value="1"/>
</dbReference>
<protein>
    <submittedName>
        <fullName evidence="10">Condensin complex subunit 3</fullName>
    </submittedName>
</protein>
<dbReference type="GO" id="GO:0000793">
    <property type="term" value="C:condensed chromosome"/>
    <property type="evidence" value="ECO:0007669"/>
    <property type="project" value="TreeGrafter"/>
</dbReference>
<keyword evidence="5" id="KW-0498">Mitosis</keyword>
<keyword evidence="4" id="KW-0132">Cell division</keyword>
<dbReference type="InterPro" id="IPR027165">
    <property type="entry name" value="CND3"/>
</dbReference>
<dbReference type="GO" id="GO:0007076">
    <property type="term" value="P:mitotic chromosome condensation"/>
    <property type="evidence" value="ECO:0007669"/>
    <property type="project" value="InterPro"/>
</dbReference>
<keyword evidence="6" id="KW-0226">DNA condensation</keyword>
<dbReference type="InterPro" id="IPR025977">
    <property type="entry name" value="Cnd3_C"/>
</dbReference>
<dbReference type="PANTHER" id="PTHR14418:SF5">
    <property type="entry name" value="CONDENSIN COMPLEX SUBUNIT 3"/>
    <property type="match status" value="1"/>
</dbReference>
<reference evidence="10" key="1">
    <citation type="submission" date="2016-09" db="EMBL/GenBank/DDBJ databases">
        <title>A condensin subunit CAP-G pseudogene located in a B chromosome is actively transcribed.</title>
        <authorList>
            <person name="Beatriz N.-D."/>
            <person name="Francisco R.-R.J."/>
            <person name="Juan Pedro C.M."/>
            <person name="Josefa C."/>
            <person name="Maria Dolores L.-L."/>
        </authorList>
    </citation>
    <scope>NUCLEOTIDE SEQUENCE</scope>
</reference>
<feature type="compositionally biased region" description="Acidic residues" evidence="8">
    <location>
        <begin position="1013"/>
        <end position="1028"/>
    </location>
</feature>
<dbReference type="AlphaFoldDB" id="A0A3G1II78"/>
<dbReference type="Gene3D" id="1.25.10.10">
    <property type="entry name" value="Leucine-rich Repeat Variant"/>
    <property type="match status" value="2"/>
</dbReference>
<evidence type="ECO:0000256" key="5">
    <source>
        <dbReference type="ARBA" id="ARBA00022776"/>
    </source>
</evidence>
<feature type="compositionally biased region" description="Polar residues" evidence="8">
    <location>
        <begin position="1148"/>
        <end position="1164"/>
    </location>
</feature>